<dbReference type="EMBL" id="VWLX01000003">
    <property type="protein sequence ID" value="KAA3807560.1"/>
    <property type="molecule type" value="Genomic_DNA"/>
</dbReference>
<dbReference type="Gene3D" id="1.10.10.10">
    <property type="entry name" value="Winged helix-like DNA-binding domain superfamily/Winged helix DNA-binding domain"/>
    <property type="match status" value="1"/>
</dbReference>
<evidence type="ECO:0000256" key="3">
    <source>
        <dbReference type="ARBA" id="ARBA00023082"/>
    </source>
</evidence>
<dbReference type="EMBL" id="JAQNWR010000016">
    <property type="protein sequence ID" value="MDC2410125.1"/>
    <property type="molecule type" value="Genomic_DNA"/>
</dbReference>
<dbReference type="NCBIfam" id="TIGR02937">
    <property type="entry name" value="sigma70-ECF"/>
    <property type="match status" value="1"/>
</dbReference>
<dbReference type="GO" id="GO:0003677">
    <property type="term" value="F:DNA binding"/>
    <property type="evidence" value="ECO:0007669"/>
    <property type="project" value="InterPro"/>
</dbReference>
<evidence type="ECO:0000313" key="10">
    <source>
        <dbReference type="Proteomes" id="UP000266492"/>
    </source>
</evidence>
<evidence type="ECO:0000313" key="7">
    <source>
        <dbReference type="EMBL" id="KAA3807560.1"/>
    </source>
</evidence>
<accession>A0A395W476</accession>
<dbReference type="Gene3D" id="1.10.1740.10">
    <property type="match status" value="1"/>
</dbReference>
<feature type="domain" description="RNA polymerase sigma-70 region 2" evidence="5">
    <location>
        <begin position="15"/>
        <end position="80"/>
    </location>
</feature>
<dbReference type="AlphaFoldDB" id="A0A395W476"/>
<evidence type="ECO:0000313" key="8">
    <source>
        <dbReference type="EMBL" id="MDC2410125.1"/>
    </source>
</evidence>
<dbReference type="NCBIfam" id="TIGR02985">
    <property type="entry name" value="Sig70_bacteroi1"/>
    <property type="match status" value="1"/>
</dbReference>
<evidence type="ECO:0000313" key="9">
    <source>
        <dbReference type="EMBL" id="RGS85559.1"/>
    </source>
</evidence>
<keyword evidence="3" id="KW-0731">Sigma factor</keyword>
<dbReference type="InterPro" id="IPR014284">
    <property type="entry name" value="RNA_pol_sigma-70_dom"/>
</dbReference>
<dbReference type="PANTHER" id="PTHR43133:SF46">
    <property type="entry name" value="RNA POLYMERASE SIGMA-70 FACTOR ECF SUBFAMILY"/>
    <property type="match status" value="1"/>
</dbReference>
<dbReference type="InterPro" id="IPR039425">
    <property type="entry name" value="RNA_pol_sigma-70-like"/>
</dbReference>
<dbReference type="InterPro" id="IPR013325">
    <property type="entry name" value="RNA_pol_sigma_r2"/>
</dbReference>
<dbReference type="Pfam" id="PF04542">
    <property type="entry name" value="Sigma70_r2"/>
    <property type="match status" value="1"/>
</dbReference>
<proteinExistence type="inferred from homology"/>
<evidence type="ECO:0000313" key="11">
    <source>
        <dbReference type="Proteomes" id="UP000460135"/>
    </source>
</evidence>
<reference evidence="8" key="3">
    <citation type="submission" date="2022-10" db="EMBL/GenBank/DDBJ databases">
        <title>Human gut microbiome strain richness.</title>
        <authorList>
            <person name="Chen-Liaw A."/>
        </authorList>
    </citation>
    <scope>NUCLEOTIDE SEQUENCE</scope>
    <source>
        <strain evidence="8">F7_m1001271B151109d0_201107</strain>
    </source>
</reference>
<dbReference type="SUPFAM" id="SSF88946">
    <property type="entry name" value="Sigma2 domain of RNA polymerase sigma factors"/>
    <property type="match status" value="1"/>
</dbReference>
<protein>
    <submittedName>
        <fullName evidence="9">RNA polymerase sigma-70 factor</fullName>
    </submittedName>
</protein>
<keyword evidence="2" id="KW-0805">Transcription regulation</keyword>
<dbReference type="InterPro" id="IPR013249">
    <property type="entry name" value="RNA_pol_sigma70_r4_t2"/>
</dbReference>
<evidence type="ECO:0000256" key="1">
    <source>
        <dbReference type="ARBA" id="ARBA00010641"/>
    </source>
</evidence>
<dbReference type="RefSeq" id="WP_004322570.1">
    <property type="nucleotide sequence ID" value="NZ_BAABYJ010000001.1"/>
</dbReference>
<evidence type="ECO:0000256" key="4">
    <source>
        <dbReference type="ARBA" id="ARBA00023163"/>
    </source>
</evidence>
<dbReference type="EMBL" id="QRVZ01000004">
    <property type="protein sequence ID" value="RGS85559.1"/>
    <property type="molecule type" value="Genomic_DNA"/>
</dbReference>
<name>A0A395W476_BACOV</name>
<sequence>MDESIKLEQEFDLVFKAHYSLVKNFALMLLKSGQDADDIAQDVFTRLWAKPQIWQDNPGIDKYIYAMTKHAIFDFLKHKRIERSYQQAQIEESLFNDLSPSSDALDAIYYKEIRLALQMAVEQFPERRRLIFEMSRIQGMSHLEIAEKLDISVRTVERQIYLSLVELKKIVFILFFLHFI</sequence>
<evidence type="ECO:0000259" key="5">
    <source>
        <dbReference type="Pfam" id="PF04542"/>
    </source>
</evidence>
<feature type="domain" description="RNA polymerase sigma factor 70 region 4 type 2" evidence="6">
    <location>
        <begin position="115"/>
        <end position="165"/>
    </location>
</feature>
<evidence type="ECO:0000256" key="2">
    <source>
        <dbReference type="ARBA" id="ARBA00023015"/>
    </source>
</evidence>
<comment type="caution">
    <text evidence="9">The sequence shown here is derived from an EMBL/GenBank/DDBJ whole genome shotgun (WGS) entry which is preliminary data.</text>
</comment>
<dbReference type="GO" id="GO:0016987">
    <property type="term" value="F:sigma factor activity"/>
    <property type="evidence" value="ECO:0007669"/>
    <property type="project" value="UniProtKB-KW"/>
</dbReference>
<organism evidence="9 10">
    <name type="scientific">Bacteroides ovatus</name>
    <dbReference type="NCBI Taxonomy" id="28116"/>
    <lineage>
        <taxon>Bacteria</taxon>
        <taxon>Pseudomonadati</taxon>
        <taxon>Bacteroidota</taxon>
        <taxon>Bacteroidia</taxon>
        <taxon>Bacteroidales</taxon>
        <taxon>Bacteroidaceae</taxon>
        <taxon>Bacteroides</taxon>
    </lineage>
</organism>
<reference evidence="9 10" key="1">
    <citation type="submission" date="2018-08" db="EMBL/GenBank/DDBJ databases">
        <title>A genome reference for cultivated species of the human gut microbiota.</title>
        <authorList>
            <person name="Zou Y."/>
            <person name="Xue W."/>
            <person name="Luo G."/>
        </authorList>
    </citation>
    <scope>NUCLEOTIDE SEQUENCE [LARGE SCALE GENOMIC DNA]</scope>
    <source>
        <strain evidence="9 10">AF20-9LB</strain>
    </source>
</reference>
<dbReference type="InterPro" id="IPR036388">
    <property type="entry name" value="WH-like_DNA-bd_sf"/>
</dbReference>
<dbReference type="Pfam" id="PF08281">
    <property type="entry name" value="Sigma70_r4_2"/>
    <property type="match status" value="1"/>
</dbReference>
<gene>
    <name evidence="9" type="ORF">DWX70_07065</name>
    <name evidence="7" type="ORF">F3F51_04545</name>
    <name evidence="8" type="ORF">PO240_19825</name>
</gene>
<dbReference type="Proteomes" id="UP000460135">
    <property type="component" value="Unassembled WGS sequence"/>
</dbReference>
<dbReference type="InterPro" id="IPR013324">
    <property type="entry name" value="RNA_pol_sigma_r3/r4-like"/>
</dbReference>
<comment type="similarity">
    <text evidence="1">Belongs to the sigma-70 factor family. ECF subfamily.</text>
</comment>
<dbReference type="InterPro" id="IPR014327">
    <property type="entry name" value="RNA_pol_sigma70_bacteroid"/>
</dbReference>
<dbReference type="GO" id="GO:0006352">
    <property type="term" value="P:DNA-templated transcription initiation"/>
    <property type="evidence" value="ECO:0007669"/>
    <property type="project" value="InterPro"/>
</dbReference>
<dbReference type="Proteomes" id="UP001214017">
    <property type="component" value="Unassembled WGS sequence"/>
</dbReference>
<dbReference type="InterPro" id="IPR007627">
    <property type="entry name" value="RNA_pol_sigma70_r2"/>
</dbReference>
<dbReference type="SUPFAM" id="SSF88659">
    <property type="entry name" value="Sigma3 and sigma4 domains of RNA polymerase sigma factors"/>
    <property type="match status" value="1"/>
</dbReference>
<reference evidence="7 11" key="2">
    <citation type="journal article" date="2019" name="Nat. Med.">
        <title>A library of human gut bacterial isolates paired with longitudinal multiomics data enables mechanistic microbiome research.</title>
        <authorList>
            <person name="Poyet M."/>
            <person name="Groussin M."/>
            <person name="Gibbons S.M."/>
            <person name="Avila-Pacheco J."/>
            <person name="Jiang X."/>
            <person name="Kearney S.M."/>
            <person name="Perrotta A.R."/>
            <person name="Berdy B."/>
            <person name="Zhao S."/>
            <person name="Lieberman T.D."/>
            <person name="Swanson P.K."/>
            <person name="Smith M."/>
            <person name="Roesemann S."/>
            <person name="Alexander J.E."/>
            <person name="Rich S.A."/>
            <person name="Livny J."/>
            <person name="Vlamakis H."/>
            <person name="Clish C."/>
            <person name="Bullock K."/>
            <person name="Deik A."/>
            <person name="Scott J."/>
            <person name="Pierce K.A."/>
            <person name="Xavier R.J."/>
            <person name="Alm E.J."/>
        </authorList>
    </citation>
    <scope>NUCLEOTIDE SEQUENCE [LARGE SCALE GENOMIC DNA]</scope>
    <source>
        <strain evidence="7 11">BIOML-A183</strain>
    </source>
</reference>
<dbReference type="Proteomes" id="UP000266492">
    <property type="component" value="Unassembled WGS sequence"/>
</dbReference>
<evidence type="ECO:0000259" key="6">
    <source>
        <dbReference type="Pfam" id="PF08281"/>
    </source>
</evidence>
<keyword evidence="4" id="KW-0804">Transcription</keyword>
<dbReference type="PANTHER" id="PTHR43133">
    <property type="entry name" value="RNA POLYMERASE ECF-TYPE SIGMA FACTO"/>
    <property type="match status" value="1"/>
</dbReference>